<reference evidence="2 3" key="1">
    <citation type="submission" date="2017-04" db="EMBL/GenBank/DDBJ databases">
        <title>Draft Aigarchaeota genome from a New Zealand hot spring.</title>
        <authorList>
            <person name="Reysenbach A.-L."/>
            <person name="Donaho J.A."/>
            <person name="Gerhart J."/>
            <person name="Kelley J.F."/>
            <person name="Kouba K."/>
            <person name="Podar M."/>
            <person name="Stott M."/>
        </authorList>
    </citation>
    <scope>NUCLEOTIDE SEQUENCE [LARGE SCALE GENOMIC DNA]</scope>
    <source>
        <strain evidence="2">NZ13_MG1</strain>
    </source>
</reference>
<feature type="domain" description="HEPN" evidence="1">
    <location>
        <begin position="1"/>
        <end position="112"/>
    </location>
</feature>
<dbReference type="InterPro" id="IPR007842">
    <property type="entry name" value="HEPN_dom"/>
</dbReference>
<dbReference type="Pfam" id="PF05168">
    <property type="entry name" value="HEPN"/>
    <property type="match status" value="1"/>
</dbReference>
<sequence length="123" mass="13713">MEQAKGELKAAKDLYATSNYAWCCFTCQQAAEKALKAILEHLGTPTIGYNLLALVSEISKHINVPKEVEDACRILNRYYIPTRYPNAFSSGAPVHMFNEDDAKDALERLGKVMEFAREITGIA</sequence>
<organism evidence="2 3">
    <name type="scientific">Candidatus Terraquivivens tikiterensis</name>
    <dbReference type="NCBI Taxonomy" id="1980982"/>
    <lineage>
        <taxon>Archaea</taxon>
        <taxon>Nitrososphaerota</taxon>
        <taxon>Candidatus Wolframiiraptoraceae</taxon>
        <taxon>Candidatus Terraquivivens</taxon>
    </lineage>
</organism>
<dbReference type="SMART" id="SM00748">
    <property type="entry name" value="HEPN"/>
    <property type="match status" value="1"/>
</dbReference>
<dbReference type="PROSITE" id="PS50910">
    <property type="entry name" value="HEPN"/>
    <property type="match status" value="1"/>
</dbReference>
<dbReference type="EMBL" id="NDWU01000002">
    <property type="protein sequence ID" value="PUA34266.1"/>
    <property type="molecule type" value="Genomic_DNA"/>
</dbReference>
<evidence type="ECO:0000313" key="3">
    <source>
        <dbReference type="Proteomes" id="UP000244066"/>
    </source>
</evidence>
<dbReference type="Gene3D" id="1.20.120.330">
    <property type="entry name" value="Nucleotidyltransferases domain 2"/>
    <property type="match status" value="1"/>
</dbReference>
<dbReference type="SUPFAM" id="SSF81593">
    <property type="entry name" value="Nucleotidyltransferase substrate binding subunit/domain"/>
    <property type="match status" value="1"/>
</dbReference>
<evidence type="ECO:0000313" key="2">
    <source>
        <dbReference type="EMBL" id="PUA34266.1"/>
    </source>
</evidence>
<dbReference type="Proteomes" id="UP000244066">
    <property type="component" value="Unassembled WGS sequence"/>
</dbReference>
<protein>
    <recommendedName>
        <fullName evidence="1">HEPN domain-containing protein</fullName>
    </recommendedName>
</protein>
<gene>
    <name evidence="2" type="ORF">B9J98_00920</name>
</gene>
<accession>A0A2R7Y9U7</accession>
<dbReference type="AlphaFoldDB" id="A0A2R7Y9U7"/>
<evidence type="ECO:0000259" key="1">
    <source>
        <dbReference type="PROSITE" id="PS50910"/>
    </source>
</evidence>
<proteinExistence type="predicted"/>
<comment type="caution">
    <text evidence="2">The sequence shown here is derived from an EMBL/GenBank/DDBJ whole genome shotgun (WGS) entry which is preliminary data.</text>
</comment>
<name>A0A2R7Y9U7_9ARCH</name>